<feature type="chain" id="PRO_5047375139" description="Endonuclease/exonuclease/phosphatase domain-containing protein" evidence="1">
    <location>
        <begin position="26"/>
        <end position="246"/>
    </location>
</feature>
<dbReference type="InterPro" id="IPR036691">
    <property type="entry name" value="Endo/exonu/phosph_ase_sf"/>
</dbReference>
<dbReference type="Proteomes" id="UP001225605">
    <property type="component" value="Unassembled WGS sequence"/>
</dbReference>
<comment type="caution">
    <text evidence="3">The sequence shown here is derived from an EMBL/GenBank/DDBJ whole genome shotgun (WGS) entry which is preliminary data.</text>
</comment>
<keyword evidence="4" id="KW-1185">Reference proteome</keyword>
<evidence type="ECO:0000259" key="2">
    <source>
        <dbReference type="Pfam" id="PF03372"/>
    </source>
</evidence>
<dbReference type="EMBL" id="NSDM01000026">
    <property type="protein sequence ID" value="MDQ2588949.1"/>
    <property type="molecule type" value="Genomic_DNA"/>
</dbReference>
<feature type="signal peptide" evidence="1">
    <location>
        <begin position="1"/>
        <end position="25"/>
    </location>
</feature>
<dbReference type="InterPro" id="IPR005135">
    <property type="entry name" value="Endo/exonuclease/phosphatase"/>
</dbReference>
<evidence type="ECO:0000313" key="3">
    <source>
        <dbReference type="EMBL" id="MDQ2588949.1"/>
    </source>
</evidence>
<feature type="domain" description="Endonuclease/exonuclease/phosphatase" evidence="2">
    <location>
        <begin position="132"/>
        <end position="237"/>
    </location>
</feature>
<dbReference type="SUPFAM" id="SSF56219">
    <property type="entry name" value="DNase I-like"/>
    <property type="match status" value="1"/>
</dbReference>
<sequence length="246" mass="27198">MKLTRSVTAVIAALTVLTVGAPASAESGTVALDTISIGTHNTFRGAASFEPFAGVIGWQEVNEPEDRTKLNNRLGAEYDTFFPAAEPAKAVPISWRVERFQLANSGSILTHGGEAGVTPARYVNWVILELRGTDKRFIVVNTHFISGAWGAHPERQARWNRHYEVLRDKVAEMRQNHPATPIFVVGDFNRHRAMGMPAPIRYVPLVGGGEVPLDHVYAPSNISHTQVHRQPRWGSDHHAYLVYATF</sequence>
<dbReference type="Gene3D" id="3.60.10.10">
    <property type="entry name" value="Endonuclease/exonuclease/phosphatase"/>
    <property type="match status" value="1"/>
</dbReference>
<keyword evidence="1" id="KW-0732">Signal</keyword>
<dbReference type="Pfam" id="PF03372">
    <property type="entry name" value="Exo_endo_phos"/>
    <property type="match status" value="1"/>
</dbReference>
<accession>A0ABU0XE21</accession>
<protein>
    <recommendedName>
        <fullName evidence="2">Endonuclease/exonuclease/phosphatase domain-containing protein</fullName>
    </recommendedName>
</protein>
<proteinExistence type="predicted"/>
<evidence type="ECO:0000256" key="1">
    <source>
        <dbReference type="SAM" id="SignalP"/>
    </source>
</evidence>
<evidence type="ECO:0000313" key="4">
    <source>
        <dbReference type="Proteomes" id="UP001225605"/>
    </source>
</evidence>
<organism evidence="3 4">
    <name type="scientific">Saccharothrix yanglingensis</name>
    <dbReference type="NCBI Taxonomy" id="659496"/>
    <lineage>
        <taxon>Bacteria</taxon>
        <taxon>Bacillati</taxon>
        <taxon>Actinomycetota</taxon>
        <taxon>Actinomycetes</taxon>
        <taxon>Pseudonocardiales</taxon>
        <taxon>Pseudonocardiaceae</taxon>
        <taxon>Saccharothrix</taxon>
    </lineage>
</organism>
<reference evidence="3 4" key="1">
    <citation type="submission" date="2017-06" db="EMBL/GenBank/DDBJ databases">
        <title>Cultured bacterium strain Saccharothrix yanglingensis Hhs.015.</title>
        <authorList>
            <person name="Xia Y."/>
        </authorList>
    </citation>
    <scope>NUCLEOTIDE SEQUENCE [LARGE SCALE GENOMIC DNA]</scope>
    <source>
        <strain evidence="3 4">Hhs.015</strain>
    </source>
</reference>
<name>A0ABU0XE21_9PSEU</name>
<gene>
    <name evidence="3" type="ORF">CKY47_34405</name>
</gene>